<protein>
    <submittedName>
        <fullName evidence="2">Uncharacterized protein</fullName>
    </submittedName>
</protein>
<keyword evidence="1" id="KW-0472">Membrane</keyword>
<evidence type="ECO:0000313" key="3">
    <source>
        <dbReference type="Proteomes" id="UP000075714"/>
    </source>
</evidence>
<comment type="caution">
    <text evidence="2">The sequence shown here is derived from an EMBL/GenBank/DDBJ whole genome shotgun (WGS) entry which is preliminary data.</text>
</comment>
<organism evidence="2 3">
    <name type="scientific">Gonium pectorale</name>
    <name type="common">Green alga</name>
    <dbReference type="NCBI Taxonomy" id="33097"/>
    <lineage>
        <taxon>Eukaryota</taxon>
        <taxon>Viridiplantae</taxon>
        <taxon>Chlorophyta</taxon>
        <taxon>core chlorophytes</taxon>
        <taxon>Chlorophyceae</taxon>
        <taxon>CS clade</taxon>
        <taxon>Chlamydomonadales</taxon>
        <taxon>Volvocaceae</taxon>
        <taxon>Gonium</taxon>
    </lineage>
</organism>
<feature type="transmembrane region" description="Helical" evidence="1">
    <location>
        <begin position="36"/>
        <end position="60"/>
    </location>
</feature>
<name>A0A150H012_GONPE</name>
<keyword evidence="3" id="KW-1185">Reference proteome</keyword>
<dbReference type="AlphaFoldDB" id="A0A150H012"/>
<accession>A0A150H012</accession>
<proteinExistence type="predicted"/>
<reference evidence="3" key="1">
    <citation type="journal article" date="2016" name="Nat. Commun.">
        <title>The Gonium pectorale genome demonstrates co-option of cell cycle regulation during the evolution of multicellularity.</title>
        <authorList>
            <person name="Hanschen E.R."/>
            <person name="Marriage T.N."/>
            <person name="Ferris P.J."/>
            <person name="Hamaji T."/>
            <person name="Toyoda A."/>
            <person name="Fujiyama A."/>
            <person name="Neme R."/>
            <person name="Noguchi H."/>
            <person name="Minakuchi Y."/>
            <person name="Suzuki M."/>
            <person name="Kawai-Toyooka H."/>
            <person name="Smith D.R."/>
            <person name="Sparks H."/>
            <person name="Anderson J."/>
            <person name="Bakaric R."/>
            <person name="Luria V."/>
            <person name="Karger A."/>
            <person name="Kirschner M.W."/>
            <person name="Durand P.M."/>
            <person name="Michod R.E."/>
            <person name="Nozaki H."/>
            <person name="Olson B.J."/>
        </authorList>
    </citation>
    <scope>NUCLEOTIDE SEQUENCE [LARGE SCALE GENOMIC DNA]</scope>
    <source>
        <strain evidence="3">NIES-2863</strain>
    </source>
</reference>
<keyword evidence="1" id="KW-1133">Transmembrane helix</keyword>
<dbReference type="Proteomes" id="UP000075714">
    <property type="component" value="Unassembled WGS sequence"/>
</dbReference>
<sequence length="75" mass="7968">MPPQRVCAKRATEEDERLIEEMKRAAEKGDMMEGGFASAFVSVLAVAGAVGVVVVLAYLAQPVIQNTIQSFPSAS</sequence>
<dbReference type="OrthoDB" id="544345at2759"/>
<gene>
    <name evidence="2" type="ORF">GPECTOR_3g474</name>
</gene>
<keyword evidence="1" id="KW-0812">Transmembrane</keyword>
<evidence type="ECO:0000256" key="1">
    <source>
        <dbReference type="SAM" id="Phobius"/>
    </source>
</evidence>
<evidence type="ECO:0000313" key="2">
    <source>
        <dbReference type="EMBL" id="KXZ55343.1"/>
    </source>
</evidence>
<dbReference type="EMBL" id="LSYV01000004">
    <property type="protein sequence ID" value="KXZ55343.1"/>
    <property type="molecule type" value="Genomic_DNA"/>
</dbReference>